<dbReference type="Pfam" id="PF16209">
    <property type="entry name" value="PhoLip_ATPase_N"/>
    <property type="match status" value="2"/>
</dbReference>
<sequence length="124" mass="15129">MKLSKYTVWNFLPKNLFEQFRRIANFYFLCMTTISVSINFLPKNLFEQFRRIAIFYFLCMTTISRYKRQSHLVWFSVDEVRLSKTNKRKTDKVMRLVTTVTLQKVTTRHQRQNQKTYYETGTKT</sequence>
<keyword evidence="1" id="KW-0472">Membrane</keyword>
<proteinExistence type="predicted"/>
<accession>A0A7R9E1Z4</accession>
<feature type="domain" description="P-type ATPase N-terminal" evidence="2">
    <location>
        <begin position="38"/>
        <end position="74"/>
    </location>
</feature>
<evidence type="ECO:0000256" key="1">
    <source>
        <dbReference type="SAM" id="Phobius"/>
    </source>
</evidence>
<dbReference type="PANTHER" id="PTHR24092">
    <property type="entry name" value="PROBABLE PHOSPHOLIPID-TRANSPORTING ATPASE"/>
    <property type="match status" value="1"/>
</dbReference>
<dbReference type="PANTHER" id="PTHR24092:SF175">
    <property type="entry name" value="PHOSPHOLIPID-TRANSPORTING ATPASE"/>
    <property type="match status" value="1"/>
</dbReference>
<dbReference type="GO" id="GO:0005783">
    <property type="term" value="C:endoplasmic reticulum"/>
    <property type="evidence" value="ECO:0007669"/>
    <property type="project" value="TreeGrafter"/>
</dbReference>
<name>A0A7R9E1Z4_9NEOP</name>
<evidence type="ECO:0000259" key="2">
    <source>
        <dbReference type="Pfam" id="PF16209"/>
    </source>
</evidence>
<organism evidence="3">
    <name type="scientific">Timema monikensis</name>
    <dbReference type="NCBI Taxonomy" id="170555"/>
    <lineage>
        <taxon>Eukaryota</taxon>
        <taxon>Metazoa</taxon>
        <taxon>Ecdysozoa</taxon>
        <taxon>Arthropoda</taxon>
        <taxon>Hexapoda</taxon>
        <taxon>Insecta</taxon>
        <taxon>Pterygota</taxon>
        <taxon>Neoptera</taxon>
        <taxon>Polyneoptera</taxon>
        <taxon>Phasmatodea</taxon>
        <taxon>Timematodea</taxon>
        <taxon>Timematoidea</taxon>
        <taxon>Timematidae</taxon>
        <taxon>Timema</taxon>
    </lineage>
</organism>
<protein>
    <recommendedName>
        <fullName evidence="2">P-type ATPase N-terminal domain-containing protein</fullName>
    </recommendedName>
</protein>
<dbReference type="GO" id="GO:0045332">
    <property type="term" value="P:phospholipid translocation"/>
    <property type="evidence" value="ECO:0007669"/>
    <property type="project" value="TreeGrafter"/>
</dbReference>
<dbReference type="GO" id="GO:0005886">
    <property type="term" value="C:plasma membrane"/>
    <property type="evidence" value="ECO:0007669"/>
    <property type="project" value="TreeGrafter"/>
</dbReference>
<dbReference type="AlphaFoldDB" id="A0A7R9E1Z4"/>
<reference evidence="3" key="1">
    <citation type="submission" date="2020-11" db="EMBL/GenBank/DDBJ databases">
        <authorList>
            <person name="Tran Van P."/>
        </authorList>
    </citation>
    <scope>NUCLEOTIDE SEQUENCE</scope>
</reference>
<feature type="transmembrane region" description="Helical" evidence="1">
    <location>
        <begin position="24"/>
        <end position="42"/>
    </location>
</feature>
<keyword evidence="1" id="KW-1133">Transmembrane helix</keyword>
<gene>
    <name evidence="3" type="ORF">TMSB3V08_LOCUS2836</name>
</gene>
<feature type="domain" description="P-type ATPase N-terminal" evidence="2">
    <location>
        <begin position="4"/>
        <end position="35"/>
    </location>
</feature>
<keyword evidence="1" id="KW-0812">Transmembrane</keyword>
<dbReference type="EMBL" id="OB793073">
    <property type="protein sequence ID" value="CAD7425934.1"/>
    <property type="molecule type" value="Genomic_DNA"/>
</dbReference>
<dbReference type="InterPro" id="IPR032631">
    <property type="entry name" value="P-type_ATPase_N"/>
</dbReference>
<dbReference type="GO" id="GO:0140326">
    <property type="term" value="F:ATPase-coupled intramembrane lipid transporter activity"/>
    <property type="evidence" value="ECO:0007669"/>
    <property type="project" value="TreeGrafter"/>
</dbReference>
<evidence type="ECO:0000313" key="3">
    <source>
        <dbReference type="EMBL" id="CAD7425934.1"/>
    </source>
</evidence>